<keyword evidence="5" id="KW-1185">Reference proteome</keyword>
<name>A0A090IXT6_9BACI</name>
<sequence length="61" mass="6553">MDRPVLLFLAAILAGFALVKVPLSGTVFAAFTPFTNFIGILAILVFSVVLIYKASLALLRK</sequence>
<organism evidence="2 5">
    <name type="scientific">Caldibacillus thermoamylovorans</name>
    <dbReference type="NCBI Taxonomy" id="35841"/>
    <lineage>
        <taxon>Bacteria</taxon>
        <taxon>Bacillati</taxon>
        <taxon>Bacillota</taxon>
        <taxon>Bacilli</taxon>
        <taxon>Bacillales</taxon>
        <taxon>Bacillaceae</taxon>
        <taxon>Caldibacillus</taxon>
    </lineage>
</organism>
<feature type="transmembrane region" description="Helical" evidence="1">
    <location>
        <begin position="39"/>
        <end position="59"/>
    </location>
</feature>
<protein>
    <submittedName>
        <fullName evidence="2">Putative membrane protein</fullName>
    </submittedName>
</protein>
<proteinExistence type="predicted"/>
<reference evidence="2 5" key="1">
    <citation type="submission" date="2014-07" db="EMBL/GenBank/DDBJ databases">
        <authorList>
            <person name="Wibberg Daniel"/>
        </authorList>
    </citation>
    <scope>NUCLEOTIDE SEQUENCE [LARGE SCALE GENOMIC DNA]</scope>
</reference>
<dbReference type="RefSeq" id="WP_034772803.1">
    <property type="nucleotide sequence ID" value="NZ_CCRF01000090.1"/>
</dbReference>
<evidence type="ECO:0000313" key="4">
    <source>
        <dbReference type="Proteomes" id="UP000032076"/>
    </source>
</evidence>
<evidence type="ECO:0000313" key="5">
    <source>
        <dbReference type="Proteomes" id="UP000040576"/>
    </source>
</evidence>
<accession>A0A090IXT6</accession>
<dbReference type="OrthoDB" id="2439445at2"/>
<dbReference type="EMBL" id="JXLU01000068">
    <property type="protein sequence ID" value="KIO73040.1"/>
    <property type="molecule type" value="Genomic_DNA"/>
</dbReference>
<keyword evidence="1" id="KW-0472">Membrane</keyword>
<reference evidence="3 4" key="2">
    <citation type="submission" date="2015-01" db="EMBL/GenBank/DDBJ databases">
        <title>Draft Genome Sequences of Four Bacillus thermoamylovorans Strains, Isolated From Food Products.</title>
        <authorList>
            <person name="Krawcyk A.O."/>
            <person name="Berendsen E.M."/>
            <person name="Eijlander R.T."/>
            <person name="de Jong A."/>
            <person name="Wells-Bennik M."/>
            <person name="Kuipers O.P."/>
        </authorList>
    </citation>
    <scope>NUCLEOTIDE SEQUENCE [LARGE SCALE GENOMIC DNA]</scope>
    <source>
        <strain evidence="3 4">B4167</strain>
    </source>
</reference>
<dbReference type="Proteomes" id="UP000040576">
    <property type="component" value="Unassembled WGS sequence"/>
</dbReference>
<evidence type="ECO:0000256" key="1">
    <source>
        <dbReference type="SAM" id="Phobius"/>
    </source>
</evidence>
<dbReference type="Proteomes" id="UP000032076">
    <property type="component" value="Unassembled WGS sequence"/>
</dbReference>
<evidence type="ECO:0000313" key="2">
    <source>
        <dbReference type="EMBL" id="CEE02876.1"/>
    </source>
</evidence>
<dbReference type="GeneID" id="92962483"/>
<evidence type="ECO:0000313" key="3">
    <source>
        <dbReference type="EMBL" id="KIO73040.1"/>
    </source>
</evidence>
<dbReference type="PATRIC" id="fig|35841.7.peg.2818"/>
<keyword evidence="1" id="KW-1133">Transmembrane helix</keyword>
<gene>
    <name evidence="3" type="ORF">B4167_2497</name>
    <name evidence="2" type="ORF">BT1A1_3090</name>
</gene>
<keyword evidence="1" id="KW-0812">Transmembrane</keyword>
<dbReference type="KEGG" id="bthv:CQJ30_16740"/>
<dbReference type="EMBL" id="CCRF01000090">
    <property type="protein sequence ID" value="CEE02876.1"/>
    <property type="molecule type" value="Genomic_DNA"/>
</dbReference>
<dbReference type="AlphaFoldDB" id="A0A090IXT6"/>